<evidence type="ECO:0000259" key="1">
    <source>
        <dbReference type="Pfam" id="PF13649"/>
    </source>
</evidence>
<dbReference type="Gene3D" id="3.40.50.150">
    <property type="entry name" value="Vaccinia Virus protein VP39"/>
    <property type="match status" value="1"/>
</dbReference>
<dbReference type="InterPro" id="IPR029063">
    <property type="entry name" value="SAM-dependent_MTases_sf"/>
</dbReference>
<sequence>MASTSPVDQNTLWNGPGGQIWVAQQAILDGLFQPMADLLVAELPETVTQLLDIGCGTGASLLAAGVARPAAHCTGLDISAPMLAMARERAETAGLDADFILADAQRHPLPSAHFGWIQSRLGVMFFEDTGAAFANLHRATRPGAGLRFIAWRSADENPFMTTAERAVGDALELPPRVPGAPGQFAFADGQRVQRLLQAAGWKDVEVVAVDLPCSIARDELPTYVGQLGPVGQALRALPEAEAAGLHDQALAAFTPFIEGDRVRVDAACWLIRARA</sequence>
<dbReference type="Proteomes" id="UP000616785">
    <property type="component" value="Unassembled WGS sequence"/>
</dbReference>
<gene>
    <name evidence="2" type="ORF">I5U57_07980</name>
</gene>
<accession>A0AA41CGC0</accession>
<dbReference type="InterPro" id="IPR041698">
    <property type="entry name" value="Methyltransf_25"/>
</dbReference>
<keyword evidence="2" id="KW-0808">Transferase</keyword>
<organism evidence="2 3">
    <name type="scientific">Stenotrophomonas maltophilia</name>
    <name type="common">Pseudomonas maltophilia</name>
    <name type="synonym">Xanthomonas maltophilia</name>
    <dbReference type="NCBI Taxonomy" id="40324"/>
    <lineage>
        <taxon>Bacteria</taxon>
        <taxon>Pseudomonadati</taxon>
        <taxon>Pseudomonadota</taxon>
        <taxon>Gammaproteobacteria</taxon>
        <taxon>Lysobacterales</taxon>
        <taxon>Lysobacteraceae</taxon>
        <taxon>Stenotrophomonas</taxon>
        <taxon>Stenotrophomonas maltophilia group</taxon>
    </lineage>
</organism>
<name>A0AA41CGC0_STEMA</name>
<dbReference type="CDD" id="cd02440">
    <property type="entry name" value="AdoMet_MTases"/>
    <property type="match status" value="1"/>
</dbReference>
<keyword evidence="2" id="KW-0489">Methyltransferase</keyword>
<reference evidence="2" key="1">
    <citation type="submission" date="2020-11" db="EMBL/GenBank/DDBJ databases">
        <title>Enhanced detection system for hospital associated transmission using whole genome sequencing surveillance.</title>
        <authorList>
            <person name="Harrison L.H."/>
            <person name="Van Tyne D."/>
            <person name="Marsh J.W."/>
            <person name="Griffith M.P."/>
            <person name="Snyder D.J."/>
            <person name="Cooper V.S."/>
            <person name="Mustapha M."/>
        </authorList>
    </citation>
    <scope>NUCLEOTIDE SEQUENCE</scope>
    <source>
        <strain evidence="2">STEN00092</strain>
    </source>
</reference>
<comment type="caution">
    <text evidence="2">The sequence shown here is derived from an EMBL/GenBank/DDBJ whole genome shotgun (WGS) entry which is preliminary data.</text>
</comment>
<feature type="domain" description="Methyltransferase" evidence="1">
    <location>
        <begin position="51"/>
        <end position="143"/>
    </location>
</feature>
<dbReference type="AlphaFoldDB" id="A0AA41CGC0"/>
<dbReference type="GO" id="GO:0032259">
    <property type="term" value="P:methylation"/>
    <property type="evidence" value="ECO:0007669"/>
    <property type="project" value="UniProtKB-KW"/>
</dbReference>
<dbReference type="Pfam" id="PF13649">
    <property type="entry name" value="Methyltransf_25"/>
    <property type="match status" value="1"/>
</dbReference>
<dbReference type="SUPFAM" id="SSF53335">
    <property type="entry name" value="S-adenosyl-L-methionine-dependent methyltransferases"/>
    <property type="match status" value="1"/>
</dbReference>
<dbReference type="PANTHER" id="PTHR43591">
    <property type="entry name" value="METHYLTRANSFERASE"/>
    <property type="match status" value="1"/>
</dbReference>
<dbReference type="PANTHER" id="PTHR43591:SF24">
    <property type="entry name" value="2-METHOXY-6-POLYPRENYL-1,4-BENZOQUINOL METHYLASE, MITOCHONDRIAL"/>
    <property type="match status" value="1"/>
</dbReference>
<dbReference type="GO" id="GO:0008168">
    <property type="term" value="F:methyltransferase activity"/>
    <property type="evidence" value="ECO:0007669"/>
    <property type="project" value="UniProtKB-KW"/>
</dbReference>
<evidence type="ECO:0000313" key="2">
    <source>
        <dbReference type="EMBL" id="MBH1639378.1"/>
    </source>
</evidence>
<evidence type="ECO:0000313" key="3">
    <source>
        <dbReference type="Proteomes" id="UP000616785"/>
    </source>
</evidence>
<protein>
    <submittedName>
        <fullName evidence="2">Class I SAM-dependent methyltransferase</fullName>
    </submittedName>
</protein>
<dbReference type="EMBL" id="JADUNO010000019">
    <property type="protein sequence ID" value="MBH1639378.1"/>
    <property type="molecule type" value="Genomic_DNA"/>
</dbReference>
<proteinExistence type="predicted"/>